<keyword evidence="1" id="KW-1133">Transmembrane helix</keyword>
<comment type="caution">
    <text evidence="2">The sequence shown here is derived from an EMBL/GenBank/DDBJ whole genome shotgun (WGS) entry which is preliminary data.</text>
</comment>
<reference evidence="2" key="1">
    <citation type="journal article" date="2023" name="G3 (Bethesda)">
        <title>Whole genome assembly and annotation of the endangered Caribbean coral Acropora cervicornis.</title>
        <authorList>
            <person name="Selwyn J.D."/>
            <person name="Vollmer S.V."/>
        </authorList>
    </citation>
    <scope>NUCLEOTIDE SEQUENCE</scope>
    <source>
        <strain evidence="2">K2</strain>
    </source>
</reference>
<gene>
    <name evidence="2" type="ORF">P5673_030973</name>
</gene>
<evidence type="ECO:0000313" key="3">
    <source>
        <dbReference type="Proteomes" id="UP001249851"/>
    </source>
</evidence>
<organism evidence="2 3">
    <name type="scientific">Acropora cervicornis</name>
    <name type="common">Staghorn coral</name>
    <dbReference type="NCBI Taxonomy" id="6130"/>
    <lineage>
        <taxon>Eukaryota</taxon>
        <taxon>Metazoa</taxon>
        <taxon>Cnidaria</taxon>
        <taxon>Anthozoa</taxon>
        <taxon>Hexacorallia</taxon>
        <taxon>Scleractinia</taxon>
        <taxon>Astrocoeniina</taxon>
        <taxon>Acroporidae</taxon>
        <taxon>Acropora</taxon>
    </lineage>
</organism>
<keyword evidence="1" id="KW-0472">Membrane</keyword>
<reference evidence="2" key="2">
    <citation type="journal article" date="2023" name="Science">
        <title>Genomic signatures of disease resistance in endangered staghorn corals.</title>
        <authorList>
            <person name="Vollmer S.V."/>
            <person name="Selwyn J.D."/>
            <person name="Despard B.A."/>
            <person name="Roesel C.L."/>
        </authorList>
    </citation>
    <scope>NUCLEOTIDE SEQUENCE</scope>
    <source>
        <strain evidence="2">K2</strain>
    </source>
</reference>
<proteinExistence type="predicted"/>
<accession>A0AAD9PTD0</accession>
<sequence>MRKIDTRTKEKPISDDLRNINSAVEELMKQNSMSPENDPFNYLWMANGVLYAVSVAFLLMKGWKKQRNDIPETISKTGKEKCVYEEKVKGIRRSISMAKAELERIKENRKITTKGRKNRKELAEECKTISSSTLVNFMEKQKTRLRKLKKSFLRQKKEREARELNKQFEMDTGKVYETFNNLIAKDKDNENRARYTNNLKERQGGEFEKFKNIEEASKFWKEL</sequence>
<keyword evidence="1" id="KW-0812">Transmembrane</keyword>
<evidence type="ECO:0000313" key="2">
    <source>
        <dbReference type="EMBL" id="KAK2548737.1"/>
    </source>
</evidence>
<feature type="transmembrane region" description="Helical" evidence="1">
    <location>
        <begin position="42"/>
        <end position="60"/>
    </location>
</feature>
<keyword evidence="3" id="KW-1185">Reference proteome</keyword>
<name>A0AAD9PTD0_ACRCE</name>
<protein>
    <submittedName>
        <fullName evidence="2">Uncharacterized protein</fullName>
    </submittedName>
</protein>
<dbReference type="EMBL" id="JARQWQ010000139">
    <property type="protein sequence ID" value="KAK2548737.1"/>
    <property type="molecule type" value="Genomic_DNA"/>
</dbReference>
<dbReference type="Proteomes" id="UP001249851">
    <property type="component" value="Unassembled WGS sequence"/>
</dbReference>
<dbReference type="AlphaFoldDB" id="A0AAD9PTD0"/>
<evidence type="ECO:0000256" key="1">
    <source>
        <dbReference type="SAM" id="Phobius"/>
    </source>
</evidence>